<evidence type="ECO:0000256" key="3">
    <source>
        <dbReference type="SAM" id="Phobius"/>
    </source>
</evidence>
<comment type="subcellular location">
    <subcellularLocation>
        <location evidence="1">Secreted</location>
    </subcellularLocation>
</comment>
<protein>
    <submittedName>
        <fullName evidence="4">Venom toxin meuTx18</fullName>
    </submittedName>
</protein>
<feature type="transmembrane region" description="Helical" evidence="3">
    <location>
        <begin position="17"/>
        <end position="37"/>
    </location>
</feature>
<dbReference type="GO" id="GO:0005576">
    <property type="term" value="C:extracellular region"/>
    <property type="evidence" value="ECO:0007669"/>
    <property type="project" value="UniProtKB-SubCell"/>
</dbReference>
<keyword evidence="3" id="KW-1133">Transmembrane helix</keyword>
<evidence type="ECO:0000256" key="2">
    <source>
        <dbReference type="ARBA" id="ARBA00022525"/>
    </source>
</evidence>
<accession>A0A143MHJ7</accession>
<dbReference type="AlphaFoldDB" id="A0A143MHJ7"/>
<organism evidence="4">
    <name type="scientific">Mesobuthus eupeus</name>
    <name type="common">Lesser Asian scorpion</name>
    <name type="synonym">Buthus eupeus</name>
    <dbReference type="NCBI Taxonomy" id="34648"/>
    <lineage>
        <taxon>Eukaryota</taxon>
        <taxon>Metazoa</taxon>
        <taxon>Ecdysozoa</taxon>
        <taxon>Arthropoda</taxon>
        <taxon>Chelicerata</taxon>
        <taxon>Arachnida</taxon>
        <taxon>Scorpiones</taxon>
        <taxon>Buthida</taxon>
        <taxon>Buthoidea</taxon>
        <taxon>Buthidae</taxon>
        <taxon>Mesobuthus</taxon>
    </lineage>
</organism>
<proteinExistence type="evidence at transcript level"/>
<evidence type="ECO:0000256" key="1">
    <source>
        <dbReference type="ARBA" id="ARBA00004613"/>
    </source>
</evidence>
<evidence type="ECO:0000313" key="4">
    <source>
        <dbReference type="EMBL" id="AMX81488.1"/>
    </source>
</evidence>
<keyword evidence="3" id="KW-0812">Transmembrane</keyword>
<dbReference type="EMBL" id="KU569301">
    <property type="protein sequence ID" value="AMX81488.1"/>
    <property type="molecule type" value="mRNA"/>
</dbReference>
<keyword evidence="2" id="KW-0964">Secreted</keyword>
<name>A0A143MHJ7_MESEU</name>
<sequence length="87" mass="10524">MYYQDWLFSLRRTKMKIHILFFLMVFFSIIDIIVMFADDVRPINRWGEQIFCLHQGPDQKCNAICQRKSFLLGFCDQKSCLCKMNHH</sequence>
<reference evidence="4" key="1">
    <citation type="submission" date="2016-01" db="EMBL/GenBank/DDBJ databases">
        <authorList>
            <person name="Oliw E.H."/>
        </authorList>
    </citation>
    <scope>NUCLEOTIDE SEQUENCE</scope>
    <source>
        <tissue evidence="4">Venom gland</tissue>
    </source>
</reference>
<keyword evidence="3" id="KW-0472">Membrane</keyword>
<dbReference type="InterPro" id="IPR036574">
    <property type="entry name" value="Scorpion_toxin-like_sf"/>
</dbReference>
<dbReference type="SUPFAM" id="SSF57095">
    <property type="entry name" value="Scorpion toxin-like"/>
    <property type="match status" value="1"/>
</dbReference>